<evidence type="ECO:0000313" key="1">
    <source>
        <dbReference type="EMBL" id="KAJ6634789.1"/>
    </source>
</evidence>
<dbReference type="Gene3D" id="3.40.525.10">
    <property type="entry name" value="CRAL-TRIO lipid binding domain"/>
    <property type="match status" value="1"/>
</dbReference>
<dbReference type="AlphaFoldDB" id="A0A9Q0MQ17"/>
<proteinExistence type="predicted"/>
<dbReference type="Proteomes" id="UP001151699">
    <property type="component" value="Chromosome C"/>
</dbReference>
<evidence type="ECO:0000313" key="2">
    <source>
        <dbReference type="Proteomes" id="UP001151699"/>
    </source>
</evidence>
<dbReference type="PANTHER" id="PTHR10174:SF213">
    <property type="entry name" value="CRAL-TRIO DOMAIN-CONTAINING PROTEIN"/>
    <property type="match status" value="1"/>
</dbReference>
<keyword evidence="2" id="KW-1185">Reference proteome</keyword>
<name>A0A9Q0MQ17_9DIPT</name>
<dbReference type="InterPro" id="IPR036865">
    <property type="entry name" value="CRAL-TRIO_dom_sf"/>
</dbReference>
<gene>
    <name evidence="1" type="ORF">Bhyg_13368</name>
</gene>
<dbReference type="SUPFAM" id="SSF52087">
    <property type="entry name" value="CRAL/TRIO domain"/>
    <property type="match status" value="1"/>
</dbReference>
<organism evidence="1 2">
    <name type="scientific">Pseudolycoriella hygida</name>
    <dbReference type="NCBI Taxonomy" id="35572"/>
    <lineage>
        <taxon>Eukaryota</taxon>
        <taxon>Metazoa</taxon>
        <taxon>Ecdysozoa</taxon>
        <taxon>Arthropoda</taxon>
        <taxon>Hexapoda</taxon>
        <taxon>Insecta</taxon>
        <taxon>Pterygota</taxon>
        <taxon>Neoptera</taxon>
        <taxon>Endopterygota</taxon>
        <taxon>Diptera</taxon>
        <taxon>Nematocera</taxon>
        <taxon>Sciaroidea</taxon>
        <taxon>Sciaridae</taxon>
        <taxon>Pseudolycoriella</taxon>
    </lineage>
</organism>
<dbReference type="GO" id="GO:1902936">
    <property type="term" value="F:phosphatidylinositol bisphosphate binding"/>
    <property type="evidence" value="ECO:0007669"/>
    <property type="project" value="TreeGrafter"/>
</dbReference>
<dbReference type="EMBL" id="WJQU01000004">
    <property type="protein sequence ID" value="KAJ6634789.1"/>
    <property type="molecule type" value="Genomic_DNA"/>
</dbReference>
<dbReference type="PANTHER" id="PTHR10174">
    <property type="entry name" value="ALPHA-TOCOPHEROL TRANSFER PROTEIN-RELATED"/>
    <property type="match status" value="1"/>
</dbReference>
<dbReference type="OrthoDB" id="6432525at2759"/>
<dbReference type="GO" id="GO:0016020">
    <property type="term" value="C:membrane"/>
    <property type="evidence" value="ECO:0007669"/>
    <property type="project" value="TreeGrafter"/>
</dbReference>
<dbReference type="SUPFAM" id="SSF46938">
    <property type="entry name" value="CRAL/TRIO N-terminal domain"/>
    <property type="match status" value="1"/>
</dbReference>
<comment type="caution">
    <text evidence="1">The sequence shown here is derived from an EMBL/GenBank/DDBJ whole genome shotgun (WGS) entry which is preliminary data.</text>
</comment>
<accession>A0A9Q0MQ17</accession>
<dbReference type="InterPro" id="IPR036273">
    <property type="entry name" value="CRAL/TRIO_N_dom_sf"/>
</dbReference>
<protein>
    <submittedName>
        <fullName evidence="1">Uncharacterized protein</fullName>
    </submittedName>
</protein>
<feature type="non-terminal residue" evidence="1">
    <location>
        <position position="1"/>
    </location>
</feature>
<reference evidence="1" key="1">
    <citation type="submission" date="2022-07" db="EMBL/GenBank/DDBJ databases">
        <authorList>
            <person name="Trinca V."/>
            <person name="Uliana J.V.C."/>
            <person name="Torres T.T."/>
            <person name="Ward R.J."/>
            <person name="Monesi N."/>
        </authorList>
    </citation>
    <scope>NUCLEOTIDE SEQUENCE</scope>
    <source>
        <strain evidence="1">HSMRA1968</strain>
        <tissue evidence="1">Whole embryos</tissue>
    </source>
</reference>
<sequence>MDWCKRQPHLPNLNELEIIVYLHSCYNSLEAAKVCIDTAFTIRTHCPDFFANRDVLGKDVEGQMGVMLFTPLPGLTPEGYKPIYTKIINSDPSKFVFSDAVKLLTMVTDLCVMEEGTAKGYIIVADMNGVLLGHLAKLGILTIKKYMLYLQESERRVNEKLRPGKPKGAGDLFGVDGNFKKLDLD</sequence>